<proteinExistence type="predicted"/>
<evidence type="ECO:0000313" key="3">
    <source>
        <dbReference type="Proteomes" id="UP000011087"/>
    </source>
</evidence>
<dbReference type="PaxDb" id="55529-EKX43959"/>
<reference evidence="1 3" key="1">
    <citation type="journal article" date="2012" name="Nature">
        <title>Algal genomes reveal evolutionary mosaicism and the fate of nucleomorphs.</title>
        <authorList>
            <consortium name="DOE Joint Genome Institute"/>
            <person name="Curtis B.A."/>
            <person name="Tanifuji G."/>
            <person name="Burki F."/>
            <person name="Gruber A."/>
            <person name="Irimia M."/>
            <person name="Maruyama S."/>
            <person name="Arias M.C."/>
            <person name="Ball S.G."/>
            <person name="Gile G.H."/>
            <person name="Hirakawa Y."/>
            <person name="Hopkins J.F."/>
            <person name="Kuo A."/>
            <person name="Rensing S.A."/>
            <person name="Schmutz J."/>
            <person name="Symeonidi A."/>
            <person name="Elias M."/>
            <person name="Eveleigh R.J."/>
            <person name="Herman E.K."/>
            <person name="Klute M.J."/>
            <person name="Nakayama T."/>
            <person name="Obornik M."/>
            <person name="Reyes-Prieto A."/>
            <person name="Armbrust E.V."/>
            <person name="Aves S.J."/>
            <person name="Beiko R.G."/>
            <person name="Coutinho P."/>
            <person name="Dacks J.B."/>
            <person name="Durnford D.G."/>
            <person name="Fast N.M."/>
            <person name="Green B.R."/>
            <person name="Grisdale C.J."/>
            <person name="Hempel F."/>
            <person name="Henrissat B."/>
            <person name="Hoppner M.P."/>
            <person name="Ishida K."/>
            <person name="Kim E."/>
            <person name="Koreny L."/>
            <person name="Kroth P.G."/>
            <person name="Liu Y."/>
            <person name="Malik S.B."/>
            <person name="Maier U.G."/>
            <person name="McRose D."/>
            <person name="Mock T."/>
            <person name="Neilson J.A."/>
            <person name="Onodera N.T."/>
            <person name="Poole A.M."/>
            <person name="Pritham E.J."/>
            <person name="Richards T.A."/>
            <person name="Rocap G."/>
            <person name="Roy S.W."/>
            <person name="Sarai C."/>
            <person name="Schaack S."/>
            <person name="Shirato S."/>
            <person name="Slamovits C.H."/>
            <person name="Spencer D.F."/>
            <person name="Suzuki S."/>
            <person name="Worden A.Z."/>
            <person name="Zauner S."/>
            <person name="Barry K."/>
            <person name="Bell C."/>
            <person name="Bharti A.K."/>
            <person name="Crow J.A."/>
            <person name="Grimwood J."/>
            <person name="Kramer R."/>
            <person name="Lindquist E."/>
            <person name="Lucas S."/>
            <person name="Salamov A."/>
            <person name="McFadden G.I."/>
            <person name="Lane C.E."/>
            <person name="Keeling P.J."/>
            <person name="Gray M.W."/>
            <person name="Grigoriev I.V."/>
            <person name="Archibald J.M."/>
        </authorList>
    </citation>
    <scope>NUCLEOTIDE SEQUENCE</scope>
    <source>
        <strain evidence="1 3">CCMP2712</strain>
    </source>
</reference>
<feature type="non-terminal residue" evidence="1">
    <location>
        <position position="76"/>
    </location>
</feature>
<keyword evidence="3" id="KW-1185">Reference proteome</keyword>
<protein>
    <submittedName>
        <fullName evidence="1 2">Uncharacterized protein</fullName>
    </submittedName>
</protein>
<evidence type="ECO:0000313" key="2">
    <source>
        <dbReference type="EnsemblProtists" id="EKX43959"/>
    </source>
</evidence>
<dbReference type="HOGENOM" id="CLU_2662054_0_0_1"/>
<dbReference type="GeneID" id="17300631"/>
<gene>
    <name evidence="1" type="ORF">GUITHDRAFT_153115</name>
</gene>
<reference evidence="3" key="2">
    <citation type="submission" date="2012-11" db="EMBL/GenBank/DDBJ databases">
        <authorList>
            <person name="Kuo A."/>
            <person name="Curtis B.A."/>
            <person name="Tanifuji G."/>
            <person name="Burki F."/>
            <person name="Gruber A."/>
            <person name="Irimia M."/>
            <person name="Maruyama S."/>
            <person name="Arias M.C."/>
            <person name="Ball S.G."/>
            <person name="Gile G.H."/>
            <person name="Hirakawa Y."/>
            <person name="Hopkins J.F."/>
            <person name="Rensing S.A."/>
            <person name="Schmutz J."/>
            <person name="Symeonidi A."/>
            <person name="Elias M."/>
            <person name="Eveleigh R.J."/>
            <person name="Herman E.K."/>
            <person name="Klute M.J."/>
            <person name="Nakayama T."/>
            <person name="Obornik M."/>
            <person name="Reyes-Prieto A."/>
            <person name="Armbrust E.V."/>
            <person name="Aves S.J."/>
            <person name="Beiko R.G."/>
            <person name="Coutinho P."/>
            <person name="Dacks J.B."/>
            <person name="Durnford D.G."/>
            <person name="Fast N.M."/>
            <person name="Green B.R."/>
            <person name="Grisdale C."/>
            <person name="Hempe F."/>
            <person name="Henrissat B."/>
            <person name="Hoppner M.P."/>
            <person name="Ishida K.-I."/>
            <person name="Kim E."/>
            <person name="Koreny L."/>
            <person name="Kroth P.G."/>
            <person name="Liu Y."/>
            <person name="Malik S.-B."/>
            <person name="Maier U.G."/>
            <person name="McRose D."/>
            <person name="Mock T."/>
            <person name="Neilson J.A."/>
            <person name="Onodera N.T."/>
            <person name="Poole A.M."/>
            <person name="Pritham E.J."/>
            <person name="Richards T.A."/>
            <person name="Rocap G."/>
            <person name="Roy S.W."/>
            <person name="Sarai C."/>
            <person name="Schaack S."/>
            <person name="Shirato S."/>
            <person name="Slamovits C.H."/>
            <person name="Spencer D.F."/>
            <person name="Suzuki S."/>
            <person name="Worden A.Z."/>
            <person name="Zauner S."/>
            <person name="Barry K."/>
            <person name="Bell C."/>
            <person name="Bharti A.K."/>
            <person name="Crow J.A."/>
            <person name="Grimwood J."/>
            <person name="Kramer R."/>
            <person name="Lindquist E."/>
            <person name="Lucas S."/>
            <person name="Salamov A."/>
            <person name="McFadden G.I."/>
            <person name="Lane C.E."/>
            <person name="Keeling P.J."/>
            <person name="Gray M.W."/>
            <person name="Grigoriev I.V."/>
            <person name="Archibald J.M."/>
        </authorList>
    </citation>
    <scope>NUCLEOTIDE SEQUENCE</scope>
    <source>
        <strain evidence="3">CCMP2712</strain>
    </source>
</reference>
<reference evidence="2" key="3">
    <citation type="submission" date="2016-03" db="UniProtKB">
        <authorList>
            <consortium name="EnsemblProtists"/>
        </authorList>
    </citation>
    <scope>IDENTIFICATION</scope>
</reference>
<dbReference type="Proteomes" id="UP000011087">
    <property type="component" value="Unassembled WGS sequence"/>
</dbReference>
<dbReference type="RefSeq" id="XP_005830939.1">
    <property type="nucleotide sequence ID" value="XM_005830882.1"/>
</dbReference>
<dbReference type="KEGG" id="gtt:GUITHDRAFT_153115"/>
<organism evidence="1">
    <name type="scientific">Guillardia theta (strain CCMP2712)</name>
    <name type="common">Cryptophyte</name>
    <dbReference type="NCBI Taxonomy" id="905079"/>
    <lineage>
        <taxon>Eukaryota</taxon>
        <taxon>Cryptophyceae</taxon>
        <taxon>Pyrenomonadales</taxon>
        <taxon>Geminigeraceae</taxon>
        <taxon>Guillardia</taxon>
    </lineage>
</organism>
<sequence>MSTSPVGLQPEAPVETPKVCLLPHPFQVFDCERPRHKIASEFSCSNLISPYVYLADQLHRLHLQHYATTLSIRAAM</sequence>
<accession>L1J782</accession>
<dbReference type="EMBL" id="JH993007">
    <property type="protein sequence ID" value="EKX43959.1"/>
    <property type="molecule type" value="Genomic_DNA"/>
</dbReference>
<name>L1J782_GUITC</name>
<evidence type="ECO:0000313" key="1">
    <source>
        <dbReference type="EMBL" id="EKX43959.1"/>
    </source>
</evidence>
<dbReference type="AlphaFoldDB" id="L1J782"/>
<dbReference type="EnsemblProtists" id="EKX43959">
    <property type="protein sequence ID" value="EKX43959"/>
    <property type="gene ID" value="GUITHDRAFT_153115"/>
</dbReference>